<keyword evidence="9" id="KW-0325">Glycoprotein</keyword>
<comment type="subunit">
    <text evidence="3">Constitutively interacts with CASP4; required for the localization of procaspase 4 to the ER.</text>
</comment>
<accession>C3ZCY0</accession>
<evidence type="ECO:0000256" key="1">
    <source>
        <dbReference type="ARBA" id="ARBA00004477"/>
    </source>
</evidence>
<feature type="region of interest" description="Disordered" evidence="11">
    <location>
        <begin position="1"/>
        <end position="39"/>
    </location>
</feature>
<comment type="subcellular location">
    <subcellularLocation>
        <location evidence="1">Endoplasmic reticulum membrane</location>
        <topology evidence="1">Multi-pass membrane protein</topology>
    </subcellularLocation>
</comment>
<keyword evidence="8" id="KW-0472">Membrane</keyword>
<evidence type="ECO:0000256" key="11">
    <source>
        <dbReference type="SAM" id="MobiDB-lite"/>
    </source>
</evidence>
<dbReference type="EMBL" id="GG666610">
    <property type="protein sequence ID" value="EEN49633.1"/>
    <property type="molecule type" value="Genomic_DNA"/>
</dbReference>
<protein>
    <submittedName>
        <fullName evidence="12">Uncharacterized protein</fullName>
    </submittedName>
</protein>
<evidence type="ECO:0000256" key="2">
    <source>
        <dbReference type="ARBA" id="ARBA00007984"/>
    </source>
</evidence>
<dbReference type="PANTHER" id="PTHR13448">
    <property type="entry name" value="TRANSMEMBRANE PROTEIN 214"/>
    <property type="match status" value="1"/>
</dbReference>
<evidence type="ECO:0000256" key="6">
    <source>
        <dbReference type="ARBA" id="ARBA00022824"/>
    </source>
</evidence>
<evidence type="ECO:0000256" key="9">
    <source>
        <dbReference type="ARBA" id="ARBA00023180"/>
    </source>
</evidence>
<evidence type="ECO:0000256" key="8">
    <source>
        <dbReference type="ARBA" id="ARBA00023136"/>
    </source>
</evidence>
<evidence type="ECO:0000256" key="3">
    <source>
        <dbReference type="ARBA" id="ARBA00011720"/>
    </source>
</evidence>
<evidence type="ECO:0000256" key="10">
    <source>
        <dbReference type="ARBA" id="ARBA00024938"/>
    </source>
</evidence>
<dbReference type="Pfam" id="PF10151">
    <property type="entry name" value="TMEM214"/>
    <property type="match status" value="1"/>
</dbReference>
<evidence type="ECO:0000313" key="12">
    <source>
        <dbReference type="EMBL" id="EEN49633.1"/>
    </source>
</evidence>
<keyword evidence="7" id="KW-1133">Transmembrane helix</keyword>
<keyword evidence="5" id="KW-0053">Apoptosis</keyword>
<reference evidence="12" key="1">
    <citation type="journal article" date="2008" name="Nature">
        <title>The amphioxus genome and the evolution of the chordate karyotype.</title>
        <authorList>
            <consortium name="US DOE Joint Genome Institute (JGI-PGF)"/>
            <person name="Putnam N.H."/>
            <person name="Butts T."/>
            <person name="Ferrier D.E.K."/>
            <person name="Furlong R.F."/>
            <person name="Hellsten U."/>
            <person name="Kawashima T."/>
            <person name="Robinson-Rechavi M."/>
            <person name="Shoguchi E."/>
            <person name="Terry A."/>
            <person name="Yu J.-K."/>
            <person name="Benito-Gutierrez E.L."/>
            <person name="Dubchak I."/>
            <person name="Garcia-Fernandez J."/>
            <person name="Gibson-Brown J.J."/>
            <person name="Grigoriev I.V."/>
            <person name="Horton A.C."/>
            <person name="de Jong P.J."/>
            <person name="Jurka J."/>
            <person name="Kapitonov V.V."/>
            <person name="Kohara Y."/>
            <person name="Kuroki Y."/>
            <person name="Lindquist E."/>
            <person name="Lucas S."/>
            <person name="Osoegawa K."/>
            <person name="Pennacchio L.A."/>
            <person name="Salamov A.A."/>
            <person name="Satou Y."/>
            <person name="Sauka-Spengler T."/>
            <person name="Schmutz J."/>
            <person name="Shin-I T."/>
            <person name="Toyoda A."/>
            <person name="Bronner-Fraser M."/>
            <person name="Fujiyama A."/>
            <person name="Holland L.Z."/>
            <person name="Holland P.W.H."/>
            <person name="Satoh N."/>
            <person name="Rokhsar D.S."/>
        </authorList>
    </citation>
    <scope>NUCLEOTIDE SEQUENCE [LARGE SCALE GENOMIC DNA]</scope>
    <source>
        <strain evidence="12">S238N-H82</strain>
        <tissue evidence="12">Testes</tissue>
    </source>
</reference>
<proteinExistence type="inferred from homology"/>
<comment type="function">
    <text evidence="10">Critical mediator, in cooperation with CASP4, of endoplasmic reticulum-stress induced apoptosis. Required or the activation of CASP4 following endoplasmic reticulum stress.</text>
</comment>
<evidence type="ECO:0000256" key="5">
    <source>
        <dbReference type="ARBA" id="ARBA00022703"/>
    </source>
</evidence>
<keyword evidence="4" id="KW-0812">Transmembrane</keyword>
<evidence type="ECO:0000256" key="7">
    <source>
        <dbReference type="ARBA" id="ARBA00022989"/>
    </source>
</evidence>
<dbReference type="GO" id="GO:0006915">
    <property type="term" value="P:apoptotic process"/>
    <property type="evidence" value="ECO:0007669"/>
    <property type="project" value="UniProtKB-KW"/>
</dbReference>
<dbReference type="GO" id="GO:0005789">
    <property type="term" value="C:endoplasmic reticulum membrane"/>
    <property type="evidence" value="ECO:0007669"/>
    <property type="project" value="UniProtKB-SubCell"/>
</dbReference>
<name>C3ZCY0_BRAFL</name>
<dbReference type="STRING" id="7739.C3ZCY0"/>
<evidence type="ECO:0000256" key="4">
    <source>
        <dbReference type="ARBA" id="ARBA00022692"/>
    </source>
</evidence>
<sequence length="265" mass="29732">MASTGKWETVGAKKSKKSTSKSNGKKPGGTGTVERNPVIEHATYNRDYKQFILKSSQQNTLPVLPFPAGPGYSKLPFCTQDRASTSHHVLKDSGLLAVSQQAWVKISFYSRKGTDWAREWVPYYYSMVAEVLDPYIKLLWQNLYDLGVWIAEVSAPLRAWLDRKIPLILEWIDAKVPVVVASVTQVTSKVTMAAQEYWAVLKPHVMVVWTAVGDNIQAVGSWLEKNVFTGKLSPEALQASMVMVWEYVWTSSTAAKQWIVDKFSA</sequence>
<dbReference type="AlphaFoldDB" id="C3ZCY0"/>
<dbReference type="InterPro" id="IPR019308">
    <property type="entry name" value="TMEM214"/>
</dbReference>
<organism>
    <name type="scientific">Branchiostoma floridae</name>
    <name type="common">Florida lancelet</name>
    <name type="synonym">Amphioxus</name>
    <dbReference type="NCBI Taxonomy" id="7739"/>
    <lineage>
        <taxon>Eukaryota</taxon>
        <taxon>Metazoa</taxon>
        <taxon>Chordata</taxon>
        <taxon>Cephalochordata</taxon>
        <taxon>Leptocardii</taxon>
        <taxon>Amphioxiformes</taxon>
        <taxon>Branchiostomatidae</taxon>
        <taxon>Branchiostoma</taxon>
    </lineage>
</organism>
<dbReference type="PANTHER" id="PTHR13448:SF0">
    <property type="entry name" value="TRANSMEMBRANE PROTEIN 214"/>
    <property type="match status" value="1"/>
</dbReference>
<keyword evidence="6" id="KW-0256">Endoplasmic reticulum</keyword>
<comment type="similarity">
    <text evidence="2">Belongs to the TMEM214 family.</text>
</comment>
<dbReference type="InParanoid" id="C3ZCY0"/>
<gene>
    <name evidence="12" type="ORF">BRAFLDRAFT_128758</name>
</gene>